<proteinExistence type="predicted"/>
<comment type="caution">
    <text evidence="3">The sequence shown here is derived from an EMBL/GenBank/DDBJ whole genome shotgun (WGS) entry which is preliminary data.</text>
</comment>
<dbReference type="AlphaFoldDB" id="A0AAN8RMV4"/>
<feature type="compositionally biased region" description="Polar residues" evidence="1">
    <location>
        <begin position="253"/>
        <end position="271"/>
    </location>
</feature>
<feature type="domain" description="Nitrogen regulatory protein areA GATA-like" evidence="2">
    <location>
        <begin position="34"/>
        <end position="60"/>
    </location>
</feature>
<gene>
    <name evidence="3" type="ORF">TWF718_008411</name>
</gene>
<organism evidence="3 4">
    <name type="scientific">Orbilia javanica</name>
    <dbReference type="NCBI Taxonomy" id="47235"/>
    <lineage>
        <taxon>Eukaryota</taxon>
        <taxon>Fungi</taxon>
        <taxon>Dikarya</taxon>
        <taxon>Ascomycota</taxon>
        <taxon>Pezizomycotina</taxon>
        <taxon>Orbiliomycetes</taxon>
        <taxon>Orbiliales</taxon>
        <taxon>Orbiliaceae</taxon>
        <taxon>Orbilia</taxon>
    </lineage>
</organism>
<feature type="region of interest" description="Disordered" evidence="1">
    <location>
        <begin position="198"/>
        <end position="299"/>
    </location>
</feature>
<evidence type="ECO:0000259" key="2">
    <source>
        <dbReference type="Pfam" id="PF08550"/>
    </source>
</evidence>
<keyword evidence="4" id="KW-1185">Reference proteome</keyword>
<evidence type="ECO:0000313" key="4">
    <source>
        <dbReference type="Proteomes" id="UP001313282"/>
    </source>
</evidence>
<sequence length="511" mass="55511">MMNHGLPQIVDSRSSLTDDIRKIDKVQVEELTRLWKVYTTNKNIIATGRRLENLFWRIWGSTRIQENISGSTVAKIFLMIDQGEEAIANNAYKIPPPSKSIIKQVPIDISVPPTPPPSPYSRFSPSNNVLYQPSQTALSASLLQAYPNTPPSPAMPPKVPPPSPAVLPEAPVRPALTRGHQSYPLTTNDAQVQIGREMVSTKPKSTSTARGLKHKGILRKGKQDRKRGIRPAAPSRTTSNSSNATASSGRSTPVTVTTEITNFQDAASQSGKETDQSSTSIRSGVSSRGSGEAGSTKSKEDWLVEPDFRAKYLEQRKKDRLSAIAGNPIVKGPLKTSATIATASMTAVAIPRAKRGGRGRSILVVDSVAPLKSADDEGEPGPAVPVVESAFVPISGVLPGIAEKETFERPLFQRTKSQLSLMIEQARNPDSVVQPRTDTRTSAPQKSTTQTTSPPPEVIFEEDVRPGDGFESDKGSNDSQDEPEDQGLEMKHKLPKKTTKPRRPKVRTRKS</sequence>
<dbReference type="Proteomes" id="UP001313282">
    <property type="component" value="Unassembled WGS sequence"/>
</dbReference>
<dbReference type="EMBL" id="JAVHNR010000005">
    <property type="protein sequence ID" value="KAK6343034.1"/>
    <property type="molecule type" value="Genomic_DNA"/>
</dbReference>
<feature type="compositionally biased region" description="Low complexity" evidence="1">
    <location>
        <begin position="277"/>
        <end position="295"/>
    </location>
</feature>
<feature type="region of interest" description="Disordered" evidence="1">
    <location>
        <begin position="425"/>
        <end position="511"/>
    </location>
</feature>
<feature type="compositionally biased region" description="Low complexity" evidence="1">
    <location>
        <begin position="441"/>
        <end position="452"/>
    </location>
</feature>
<name>A0AAN8RMV4_9PEZI</name>
<feature type="compositionally biased region" description="Low complexity" evidence="1">
    <location>
        <begin position="231"/>
        <end position="252"/>
    </location>
</feature>
<reference evidence="3 4" key="1">
    <citation type="submission" date="2019-10" db="EMBL/GenBank/DDBJ databases">
        <authorList>
            <person name="Palmer J.M."/>
        </authorList>
    </citation>
    <scope>NUCLEOTIDE SEQUENCE [LARGE SCALE GENOMIC DNA]</scope>
    <source>
        <strain evidence="3 4">TWF718</strain>
    </source>
</reference>
<evidence type="ECO:0000313" key="3">
    <source>
        <dbReference type="EMBL" id="KAK6343034.1"/>
    </source>
</evidence>
<protein>
    <recommendedName>
        <fullName evidence="2">Nitrogen regulatory protein areA GATA-like domain-containing protein</fullName>
    </recommendedName>
</protein>
<dbReference type="InterPro" id="IPR013860">
    <property type="entry name" value="AreA_GATA"/>
</dbReference>
<dbReference type="Pfam" id="PF08550">
    <property type="entry name" value="GATA_AreA"/>
    <property type="match status" value="1"/>
</dbReference>
<feature type="compositionally biased region" description="Basic residues" evidence="1">
    <location>
        <begin position="211"/>
        <end position="229"/>
    </location>
</feature>
<feature type="compositionally biased region" description="Basic residues" evidence="1">
    <location>
        <begin position="493"/>
        <end position="511"/>
    </location>
</feature>
<evidence type="ECO:0000256" key="1">
    <source>
        <dbReference type="SAM" id="MobiDB-lite"/>
    </source>
</evidence>
<accession>A0AAN8RMV4</accession>
<feature type="compositionally biased region" description="Basic and acidic residues" evidence="1">
    <location>
        <begin position="462"/>
        <end position="476"/>
    </location>
</feature>